<evidence type="ECO:0000313" key="2">
    <source>
        <dbReference type="WBParaSite" id="JU765_v2.g10038.t1"/>
    </source>
</evidence>
<protein>
    <submittedName>
        <fullName evidence="2">Cortactin-binding protein-2 N-terminal domain-containing protein</fullName>
    </submittedName>
</protein>
<sequence>MSNISNLPLNDLDCSREDLIKLLIHLESLLARKDEEIVKIKEEKSRGMLNQAKYGMLMTVDPLRALERDGALSGEKLDQSVLSVYEYQQRELERLCQLYKSNYLHYREILSNIEKKHRSIVEELENENYRSGVQNAHAGNIISKLEESRDKLAKQLDEKAEELTNLQESFQIEKDRREREKNDHKLMIKYLLTERKDLFITIQKMKLELTSKGDGAPVSGDSPLVREMRKEIDLLRSERHKLNDAVHSLQKRNSELSQKLKIKEEDVLTMRQNIMSKTKQEQMMRSNAAGGLVVANKGAIARHQAAPFRNGIPTSVSFPSTTPGTSYNNPAQKQQPSTSTYKKFPTIPVPGSNVPLRNQRVPYLGTKAPVLSAAKSFGQPIPATDNEIDKLGLVVMEPINIMTKRSFSLPRNAQSKIESIPVPIKLPPSGIPTNGQRRATACVLQQQPIHIYIELFKTDSEIGELQQVAEVCSLKNI</sequence>
<accession>A0AC34PUC2</accession>
<reference evidence="2" key="1">
    <citation type="submission" date="2022-11" db="UniProtKB">
        <authorList>
            <consortium name="WormBaseParasite"/>
        </authorList>
    </citation>
    <scope>IDENTIFICATION</scope>
</reference>
<evidence type="ECO:0000313" key="1">
    <source>
        <dbReference type="Proteomes" id="UP000887576"/>
    </source>
</evidence>
<dbReference type="Proteomes" id="UP000887576">
    <property type="component" value="Unplaced"/>
</dbReference>
<proteinExistence type="predicted"/>
<name>A0AC34PUC2_9BILA</name>
<organism evidence="1 2">
    <name type="scientific">Panagrolaimus sp. JU765</name>
    <dbReference type="NCBI Taxonomy" id="591449"/>
    <lineage>
        <taxon>Eukaryota</taxon>
        <taxon>Metazoa</taxon>
        <taxon>Ecdysozoa</taxon>
        <taxon>Nematoda</taxon>
        <taxon>Chromadorea</taxon>
        <taxon>Rhabditida</taxon>
        <taxon>Tylenchina</taxon>
        <taxon>Panagrolaimomorpha</taxon>
        <taxon>Panagrolaimoidea</taxon>
        <taxon>Panagrolaimidae</taxon>
        <taxon>Panagrolaimus</taxon>
    </lineage>
</organism>
<dbReference type="WBParaSite" id="JU765_v2.g10038.t1">
    <property type="protein sequence ID" value="JU765_v2.g10038.t1"/>
    <property type="gene ID" value="JU765_v2.g10038"/>
</dbReference>